<comment type="similarity">
    <text evidence="3">Belongs to the CobD/CbiB family.</text>
</comment>
<name>A0ABW9QVG5_9ACTN</name>
<dbReference type="EMBL" id="WJHE01000694">
    <property type="protein sequence ID" value="MST33697.1"/>
    <property type="molecule type" value="Genomic_DNA"/>
</dbReference>
<evidence type="ECO:0000256" key="4">
    <source>
        <dbReference type="ARBA" id="ARBA00022475"/>
    </source>
</evidence>
<gene>
    <name evidence="9" type="ORF">GHK86_13340</name>
</gene>
<sequence>WAAVGGPVAAAAYRAVNTLDAMVGYRNDRYRRFGWASARTDDLANFVPARVAAATVALCSPGHAAAIGRAVRRQAPAHPSPNAGVIEAAFAAALGVRLGGANRYGELVEQRVPLGDGRATAPGDIARARLLARRITVVAAGALASPLLLEQWRRSRTTRRPRGAR</sequence>
<keyword evidence="7" id="KW-1133">Transmembrane helix</keyword>
<evidence type="ECO:0000256" key="6">
    <source>
        <dbReference type="ARBA" id="ARBA00022692"/>
    </source>
</evidence>
<comment type="pathway">
    <text evidence="2">Cofactor biosynthesis; adenosylcobalamin biosynthesis.</text>
</comment>
<keyword evidence="5" id="KW-0169">Cobalamin biosynthesis</keyword>
<evidence type="ECO:0000256" key="7">
    <source>
        <dbReference type="ARBA" id="ARBA00022989"/>
    </source>
</evidence>
<evidence type="ECO:0000256" key="3">
    <source>
        <dbReference type="ARBA" id="ARBA00006263"/>
    </source>
</evidence>
<accession>A0ABW9QVG5</accession>
<evidence type="ECO:0000256" key="2">
    <source>
        <dbReference type="ARBA" id="ARBA00004953"/>
    </source>
</evidence>
<evidence type="ECO:0000256" key="5">
    <source>
        <dbReference type="ARBA" id="ARBA00022573"/>
    </source>
</evidence>
<keyword evidence="6" id="KW-0812">Transmembrane</keyword>
<feature type="non-terminal residue" evidence="9">
    <location>
        <position position="1"/>
    </location>
</feature>
<keyword evidence="10" id="KW-1185">Reference proteome</keyword>
<dbReference type="PANTHER" id="PTHR34308">
    <property type="entry name" value="COBALAMIN BIOSYNTHESIS PROTEIN CBIB"/>
    <property type="match status" value="1"/>
</dbReference>
<keyword evidence="4" id="KW-1003">Cell membrane</keyword>
<dbReference type="Pfam" id="PF03186">
    <property type="entry name" value="CobD_Cbib"/>
    <property type="match status" value="1"/>
</dbReference>
<dbReference type="PANTHER" id="PTHR34308:SF1">
    <property type="entry name" value="COBALAMIN BIOSYNTHESIS PROTEIN CBIB"/>
    <property type="match status" value="1"/>
</dbReference>
<proteinExistence type="inferred from homology"/>
<dbReference type="InterPro" id="IPR004485">
    <property type="entry name" value="Cobalamin_biosynth_CobD/CbiB"/>
</dbReference>
<reference evidence="9 10" key="1">
    <citation type="submission" date="2019-11" db="EMBL/GenBank/DDBJ databases">
        <title>Acidiferrimicrobium australis gen. nov., sp. nov., an acidophilic and obligately heterotrophic, member of the Actinobacteria that catalyses dissimilatory oxido- reduction of iron isolated from metal-rich acidic water in Chile.</title>
        <authorList>
            <person name="Gonzalez D."/>
            <person name="Huber K."/>
            <person name="Hedrich S."/>
            <person name="Rojas-Villalobos C."/>
            <person name="Quatrini R."/>
            <person name="Dinamarca M.A."/>
            <person name="Schwarz A."/>
            <person name="Canales C."/>
            <person name="Nancucheo I."/>
        </authorList>
    </citation>
    <scope>NUCLEOTIDE SEQUENCE [LARGE SCALE GENOMIC DNA]</scope>
    <source>
        <strain evidence="9 10">USS-CCA1</strain>
    </source>
</reference>
<comment type="caution">
    <text evidence="9">The sequence shown here is derived from an EMBL/GenBank/DDBJ whole genome shotgun (WGS) entry which is preliminary data.</text>
</comment>
<dbReference type="HAMAP" id="MF_00024">
    <property type="entry name" value="CobD_CbiB"/>
    <property type="match status" value="1"/>
</dbReference>
<keyword evidence="8" id="KW-0472">Membrane</keyword>
<protein>
    <submittedName>
        <fullName evidence="9">Cobalamin biosynthesis protein</fullName>
    </submittedName>
</protein>
<dbReference type="Proteomes" id="UP000437736">
    <property type="component" value="Unassembled WGS sequence"/>
</dbReference>
<organism evidence="9 10">
    <name type="scientific">Acidiferrimicrobium australe</name>
    <dbReference type="NCBI Taxonomy" id="2664430"/>
    <lineage>
        <taxon>Bacteria</taxon>
        <taxon>Bacillati</taxon>
        <taxon>Actinomycetota</taxon>
        <taxon>Acidimicrobiia</taxon>
        <taxon>Acidimicrobiales</taxon>
        <taxon>Acidimicrobiaceae</taxon>
        <taxon>Acidiferrimicrobium</taxon>
    </lineage>
</organism>
<evidence type="ECO:0000313" key="10">
    <source>
        <dbReference type="Proteomes" id="UP000437736"/>
    </source>
</evidence>
<comment type="subcellular location">
    <subcellularLocation>
        <location evidence="1">Cell membrane</location>
        <topology evidence="1">Multi-pass membrane protein</topology>
    </subcellularLocation>
</comment>
<evidence type="ECO:0000256" key="1">
    <source>
        <dbReference type="ARBA" id="ARBA00004651"/>
    </source>
</evidence>
<evidence type="ECO:0000256" key="8">
    <source>
        <dbReference type="ARBA" id="ARBA00023136"/>
    </source>
</evidence>
<evidence type="ECO:0000313" key="9">
    <source>
        <dbReference type="EMBL" id="MST33697.1"/>
    </source>
</evidence>